<dbReference type="OrthoDB" id="342190at2759"/>
<organism evidence="2 3">
    <name type="scientific">Diversispora eburnea</name>
    <dbReference type="NCBI Taxonomy" id="1213867"/>
    <lineage>
        <taxon>Eukaryota</taxon>
        <taxon>Fungi</taxon>
        <taxon>Fungi incertae sedis</taxon>
        <taxon>Mucoromycota</taxon>
        <taxon>Glomeromycotina</taxon>
        <taxon>Glomeromycetes</taxon>
        <taxon>Diversisporales</taxon>
        <taxon>Diversisporaceae</taxon>
        <taxon>Diversispora</taxon>
    </lineage>
</organism>
<feature type="region of interest" description="Disordered" evidence="1">
    <location>
        <begin position="143"/>
        <end position="166"/>
    </location>
</feature>
<dbReference type="EMBL" id="CAJVPK010000432">
    <property type="protein sequence ID" value="CAG8509472.1"/>
    <property type="molecule type" value="Genomic_DNA"/>
</dbReference>
<dbReference type="InterPro" id="IPR012340">
    <property type="entry name" value="NA-bd_OB-fold"/>
</dbReference>
<dbReference type="InterPro" id="IPR029146">
    <property type="entry name" value="Ten1_animal_plant"/>
</dbReference>
<dbReference type="Gene3D" id="2.40.50.140">
    <property type="entry name" value="Nucleic acid-binding proteins"/>
    <property type="match status" value="1"/>
</dbReference>
<feature type="compositionally biased region" description="Basic and acidic residues" evidence="1">
    <location>
        <begin position="143"/>
        <end position="156"/>
    </location>
</feature>
<keyword evidence="3" id="KW-1185">Reference proteome</keyword>
<sequence length="166" mass="19513">METMELLEINHGTPVFLREINQNAPQWIGKEIRVIGSLIYHDIDAEIGVLQQYLDGRESFLMVDMNLDLLESGSIIKSTKCSRIPKNIRGRLTDTIINVPDLPILKARIVRNVQGINMSLYQQIIKLRRQFDSRFNEMMEKMEKNNEMKSEKMESKMKRKKVKRFE</sequence>
<dbReference type="Proteomes" id="UP000789706">
    <property type="component" value="Unassembled WGS sequence"/>
</dbReference>
<feature type="compositionally biased region" description="Basic residues" evidence="1">
    <location>
        <begin position="157"/>
        <end position="166"/>
    </location>
</feature>
<dbReference type="GO" id="GO:1990879">
    <property type="term" value="C:CST complex"/>
    <property type="evidence" value="ECO:0007669"/>
    <property type="project" value="InterPro"/>
</dbReference>
<comment type="caution">
    <text evidence="2">The sequence shown here is derived from an EMBL/GenBank/DDBJ whole genome shotgun (WGS) entry which is preliminary data.</text>
</comment>
<accession>A0A9N8ZWX5</accession>
<proteinExistence type="predicted"/>
<evidence type="ECO:0000313" key="3">
    <source>
        <dbReference type="Proteomes" id="UP000789706"/>
    </source>
</evidence>
<dbReference type="AlphaFoldDB" id="A0A9N8ZWX5"/>
<protein>
    <submittedName>
        <fullName evidence="2">5792_t:CDS:1</fullName>
    </submittedName>
</protein>
<reference evidence="2" key="1">
    <citation type="submission" date="2021-06" db="EMBL/GenBank/DDBJ databases">
        <authorList>
            <person name="Kallberg Y."/>
            <person name="Tangrot J."/>
            <person name="Rosling A."/>
        </authorList>
    </citation>
    <scope>NUCLEOTIDE SEQUENCE</scope>
    <source>
        <strain evidence="2">AZ414A</strain>
    </source>
</reference>
<name>A0A9N8ZWX5_9GLOM</name>
<gene>
    <name evidence="2" type="ORF">DEBURN_LOCUS5098</name>
</gene>
<evidence type="ECO:0000256" key="1">
    <source>
        <dbReference type="SAM" id="MobiDB-lite"/>
    </source>
</evidence>
<evidence type="ECO:0000313" key="2">
    <source>
        <dbReference type="EMBL" id="CAG8509472.1"/>
    </source>
</evidence>
<dbReference type="Pfam" id="PF15490">
    <property type="entry name" value="Ten1_2"/>
    <property type="match status" value="1"/>
</dbReference>
<dbReference type="GO" id="GO:0003697">
    <property type="term" value="F:single-stranded DNA binding"/>
    <property type="evidence" value="ECO:0007669"/>
    <property type="project" value="InterPro"/>
</dbReference>